<evidence type="ECO:0000313" key="1">
    <source>
        <dbReference type="EMBL" id="JAD15672.1"/>
    </source>
</evidence>
<accession>A0A0A8XVF5</accession>
<sequence length="23" mass="2617">MNYGCLQLNLSRIISSISFTMQP</sequence>
<dbReference type="AlphaFoldDB" id="A0A0A8XVF5"/>
<proteinExistence type="predicted"/>
<reference evidence="1" key="2">
    <citation type="journal article" date="2015" name="Data Brief">
        <title>Shoot transcriptome of the giant reed, Arundo donax.</title>
        <authorList>
            <person name="Barrero R.A."/>
            <person name="Guerrero F.D."/>
            <person name="Moolhuijzen P."/>
            <person name="Goolsby J.A."/>
            <person name="Tidwell J."/>
            <person name="Bellgard S.E."/>
            <person name="Bellgard M.I."/>
        </authorList>
    </citation>
    <scope>NUCLEOTIDE SEQUENCE</scope>
    <source>
        <tissue evidence="1">Shoot tissue taken approximately 20 cm above the soil surface</tissue>
    </source>
</reference>
<organism evidence="1">
    <name type="scientific">Arundo donax</name>
    <name type="common">Giant reed</name>
    <name type="synonym">Donax arundinaceus</name>
    <dbReference type="NCBI Taxonomy" id="35708"/>
    <lineage>
        <taxon>Eukaryota</taxon>
        <taxon>Viridiplantae</taxon>
        <taxon>Streptophyta</taxon>
        <taxon>Embryophyta</taxon>
        <taxon>Tracheophyta</taxon>
        <taxon>Spermatophyta</taxon>
        <taxon>Magnoliopsida</taxon>
        <taxon>Liliopsida</taxon>
        <taxon>Poales</taxon>
        <taxon>Poaceae</taxon>
        <taxon>PACMAD clade</taxon>
        <taxon>Arundinoideae</taxon>
        <taxon>Arundineae</taxon>
        <taxon>Arundo</taxon>
    </lineage>
</organism>
<reference evidence="1" key="1">
    <citation type="submission" date="2014-09" db="EMBL/GenBank/DDBJ databases">
        <authorList>
            <person name="Magalhaes I.L.F."/>
            <person name="Oliveira U."/>
            <person name="Santos F.R."/>
            <person name="Vidigal T.H.D.A."/>
            <person name="Brescovit A.D."/>
            <person name="Santos A.J."/>
        </authorList>
    </citation>
    <scope>NUCLEOTIDE SEQUENCE</scope>
    <source>
        <tissue evidence="1">Shoot tissue taken approximately 20 cm above the soil surface</tissue>
    </source>
</reference>
<name>A0A0A8XVF5_ARUDO</name>
<protein>
    <submittedName>
        <fullName evidence="1">Uncharacterized protein</fullName>
    </submittedName>
</protein>
<dbReference type="EMBL" id="GBRH01282223">
    <property type="protein sequence ID" value="JAD15672.1"/>
    <property type="molecule type" value="Transcribed_RNA"/>
</dbReference>